<dbReference type="Proteomes" id="UP000646745">
    <property type="component" value="Unassembled WGS sequence"/>
</dbReference>
<keyword evidence="4" id="KW-1185">Reference proteome</keyword>
<sequence>MANMTWKQTLGAAALVAGSAGFSHAALAQEDAQGNELQGLYSAEELMDADVFLKNAPDEDIGDVDDILLGEDMSVQAVVIETGGVLDMGDKDLVVEKGNFQVETQNDSDLDNIEYHVVLDMDRDQLSQQPVYDNDWWQNAKSHAAEAWEQTKQGASSAWQSTKSATSNLLQDASDAIDN</sequence>
<proteinExistence type="predicted"/>
<dbReference type="RefSeq" id="WP_229809088.1">
    <property type="nucleotide sequence ID" value="NZ_BMZI01000005.1"/>
</dbReference>
<evidence type="ECO:0000256" key="1">
    <source>
        <dbReference type="SAM" id="MobiDB-lite"/>
    </source>
</evidence>
<evidence type="ECO:0000313" key="4">
    <source>
        <dbReference type="Proteomes" id="UP000646745"/>
    </source>
</evidence>
<dbReference type="PANTHER" id="PTHR36505">
    <property type="entry name" value="BLR1072 PROTEIN"/>
    <property type="match status" value="1"/>
</dbReference>
<feature type="signal peptide" evidence="2">
    <location>
        <begin position="1"/>
        <end position="28"/>
    </location>
</feature>
<reference evidence="4" key="1">
    <citation type="journal article" date="2019" name="Int. J. Syst. Evol. Microbiol.">
        <title>The Global Catalogue of Microorganisms (GCM) 10K type strain sequencing project: providing services to taxonomists for standard genome sequencing and annotation.</title>
        <authorList>
            <consortium name="The Broad Institute Genomics Platform"/>
            <consortium name="The Broad Institute Genome Sequencing Center for Infectious Disease"/>
            <person name="Wu L."/>
            <person name="Ma J."/>
        </authorList>
    </citation>
    <scope>NUCLEOTIDE SEQUENCE [LARGE SCALE GENOMIC DNA]</scope>
    <source>
        <strain evidence="4">KCTC 32998</strain>
    </source>
</reference>
<dbReference type="InterPro" id="IPR011033">
    <property type="entry name" value="PRC_barrel-like_sf"/>
</dbReference>
<organism evidence="3 4">
    <name type="scientific">Salinicola rhizosphaerae</name>
    <dbReference type="NCBI Taxonomy" id="1443141"/>
    <lineage>
        <taxon>Bacteria</taxon>
        <taxon>Pseudomonadati</taxon>
        <taxon>Pseudomonadota</taxon>
        <taxon>Gammaproteobacteria</taxon>
        <taxon>Oceanospirillales</taxon>
        <taxon>Halomonadaceae</taxon>
        <taxon>Salinicola</taxon>
    </lineage>
</organism>
<evidence type="ECO:0000256" key="2">
    <source>
        <dbReference type="SAM" id="SignalP"/>
    </source>
</evidence>
<evidence type="ECO:0000313" key="3">
    <source>
        <dbReference type="EMBL" id="GHB24696.1"/>
    </source>
</evidence>
<comment type="caution">
    <text evidence="3">The sequence shown here is derived from an EMBL/GenBank/DDBJ whole genome shotgun (WGS) entry which is preliminary data.</text>
</comment>
<feature type="chain" id="PRO_5046258741" description="PRC-barrel domain-containing protein" evidence="2">
    <location>
        <begin position="29"/>
        <end position="179"/>
    </location>
</feature>
<dbReference type="PANTHER" id="PTHR36505:SF1">
    <property type="entry name" value="BLR1072 PROTEIN"/>
    <property type="match status" value="1"/>
</dbReference>
<dbReference type="SUPFAM" id="SSF50346">
    <property type="entry name" value="PRC-barrel domain"/>
    <property type="match status" value="1"/>
</dbReference>
<feature type="compositionally biased region" description="Polar residues" evidence="1">
    <location>
        <begin position="151"/>
        <end position="171"/>
    </location>
</feature>
<accession>A0ABQ3E3P0</accession>
<keyword evidence="2" id="KW-0732">Signal</keyword>
<evidence type="ECO:0008006" key="5">
    <source>
        <dbReference type="Google" id="ProtNLM"/>
    </source>
</evidence>
<feature type="region of interest" description="Disordered" evidence="1">
    <location>
        <begin position="151"/>
        <end position="179"/>
    </location>
</feature>
<gene>
    <name evidence="3" type="ORF">GCM10009038_24720</name>
</gene>
<name>A0ABQ3E3P0_9GAMM</name>
<dbReference type="Gene3D" id="1.10.287.700">
    <property type="entry name" value="Helix hairpin bin"/>
    <property type="match status" value="1"/>
</dbReference>
<dbReference type="Gene3D" id="2.30.30.240">
    <property type="entry name" value="PRC-barrel domain"/>
    <property type="match status" value="1"/>
</dbReference>
<protein>
    <recommendedName>
        <fullName evidence="5">PRC-barrel domain-containing protein</fullName>
    </recommendedName>
</protein>
<dbReference type="EMBL" id="BMZI01000005">
    <property type="protein sequence ID" value="GHB24696.1"/>
    <property type="molecule type" value="Genomic_DNA"/>
</dbReference>